<keyword evidence="1" id="KW-1133">Transmembrane helix</keyword>
<dbReference type="PANTHER" id="PTHR38454">
    <property type="entry name" value="INTEGRAL MEMBRANE PROTEIN-RELATED"/>
    <property type="match status" value="1"/>
</dbReference>
<evidence type="ECO:0008006" key="4">
    <source>
        <dbReference type="Google" id="ProtNLM"/>
    </source>
</evidence>
<dbReference type="STRING" id="1798374.A2Z33_03865"/>
<feature type="transmembrane region" description="Helical" evidence="1">
    <location>
        <begin position="12"/>
        <end position="32"/>
    </location>
</feature>
<sequence>MNKIRIPERMIQLSPPVLYLIVLIVLLGKALFLPPDFYLFGWDTLDIQYFTREFFHQSLAGGTIPWWDPYRFAGNPFAAAADGPVFFYPPTILFVFLPVARALTWFYLIHIFSAMTGTYLLLRRWFRPVPAWAGGIVFGLSGYFFPRILAGTAGNLASASYLPWVFAAFVTLSEPRQGRSRGKQVAIAGLVFGLQLLAGDQRMAVFTFIACLIAVVFAAIRQKHIRPVIGAVLAVLTGVGIAAVQLVPQVQYMQLSQRTELPSYETASDGALSPERIGELLFPFTNSYSINNAAYPPYAESPFYTGILPLVLAVAGLTLTLLTSLAAIFRRQPAGKSAYPALLFGTVAAVALWIAMAPHAPVDIFRILWKHIPLFSFVRLPVRFLLLFALGISGLTALALTQLGKRVLQIFAAVFILAELVPFAARWLLPQPVPPSQHDSELVSVLTGDPTLNRIHLNYFYVDRLGQSIDMNAPVVYRRFGTNGYSPLILKNYYDFYVASLIYYDARYLIGMNQLPPITVLSGKALDFLNVKYLYNNRSYAIGADPTSYLTRIDNPNKWFTLYENRNVLPRFYLAPAAKRMPDRDGIFQAIRHRTEDYTKTILVTEPLAGNSDYYAADCLKGEIGQVTVLSYGLNRVELLTDAPCDAYLASSEVMYPGWAAEIDGRRAPLLTGNLAFRTVFVPEGKHTLVMKFVPVSFLTGGGISIGTVLIWFLILRRNKFQAIRNRV</sequence>
<feature type="transmembrane region" description="Helical" evidence="1">
    <location>
        <begin position="407"/>
        <end position="429"/>
    </location>
</feature>
<comment type="caution">
    <text evidence="2">The sequence shown here is derived from an EMBL/GenBank/DDBJ whole genome shotgun (WGS) entry which is preliminary data.</text>
</comment>
<dbReference type="AlphaFoldDB" id="A0A1F5YVN3"/>
<evidence type="ECO:0000313" key="2">
    <source>
        <dbReference type="EMBL" id="OGG04258.1"/>
    </source>
</evidence>
<dbReference type="EMBL" id="MFJD01000004">
    <property type="protein sequence ID" value="OGG04258.1"/>
    <property type="molecule type" value="Genomic_DNA"/>
</dbReference>
<proteinExistence type="predicted"/>
<name>A0A1F5YVN3_9BACT</name>
<dbReference type="PANTHER" id="PTHR38454:SF1">
    <property type="entry name" value="INTEGRAL MEMBRANE PROTEIN"/>
    <property type="match status" value="1"/>
</dbReference>
<accession>A0A1F5YVN3</accession>
<feature type="transmembrane region" description="Helical" evidence="1">
    <location>
        <begin position="341"/>
        <end position="360"/>
    </location>
</feature>
<dbReference type="InterPro" id="IPR018580">
    <property type="entry name" value="Uncharacterised_YfhO"/>
</dbReference>
<feature type="transmembrane region" description="Helical" evidence="1">
    <location>
        <begin position="307"/>
        <end position="329"/>
    </location>
</feature>
<evidence type="ECO:0000256" key="1">
    <source>
        <dbReference type="SAM" id="Phobius"/>
    </source>
</evidence>
<feature type="transmembrane region" description="Helical" evidence="1">
    <location>
        <begin position="204"/>
        <end position="220"/>
    </location>
</feature>
<keyword evidence="1" id="KW-0812">Transmembrane</keyword>
<evidence type="ECO:0000313" key="3">
    <source>
        <dbReference type="Proteomes" id="UP000178448"/>
    </source>
</evidence>
<organism evidence="2 3">
    <name type="scientific">Candidatus Gottesmanbacteria bacterium RBG_16_52_11</name>
    <dbReference type="NCBI Taxonomy" id="1798374"/>
    <lineage>
        <taxon>Bacteria</taxon>
        <taxon>Candidatus Gottesmaniibacteriota</taxon>
    </lineage>
</organism>
<feature type="transmembrane region" description="Helical" evidence="1">
    <location>
        <begin position="380"/>
        <end position="400"/>
    </location>
</feature>
<reference evidence="2 3" key="1">
    <citation type="journal article" date="2016" name="Nat. Commun.">
        <title>Thousands of microbial genomes shed light on interconnected biogeochemical processes in an aquifer system.</title>
        <authorList>
            <person name="Anantharaman K."/>
            <person name="Brown C.T."/>
            <person name="Hug L.A."/>
            <person name="Sharon I."/>
            <person name="Castelle C.J."/>
            <person name="Probst A.J."/>
            <person name="Thomas B.C."/>
            <person name="Singh A."/>
            <person name="Wilkins M.J."/>
            <person name="Karaoz U."/>
            <person name="Brodie E.L."/>
            <person name="Williams K.H."/>
            <person name="Hubbard S.S."/>
            <person name="Banfield J.F."/>
        </authorList>
    </citation>
    <scope>NUCLEOTIDE SEQUENCE [LARGE SCALE GENOMIC DNA]</scope>
</reference>
<dbReference type="Proteomes" id="UP000178448">
    <property type="component" value="Unassembled WGS sequence"/>
</dbReference>
<feature type="transmembrane region" description="Helical" evidence="1">
    <location>
        <begin position="227"/>
        <end position="247"/>
    </location>
</feature>
<keyword evidence="1" id="KW-0472">Membrane</keyword>
<gene>
    <name evidence="2" type="ORF">A2Z33_03865</name>
</gene>
<feature type="transmembrane region" description="Helical" evidence="1">
    <location>
        <begin position="693"/>
        <end position="716"/>
    </location>
</feature>
<protein>
    <recommendedName>
        <fullName evidence="4">Membrane protein 6-pyruvoyl-tetrahydropterin synthase-related domain-containing protein</fullName>
    </recommendedName>
</protein>
<feature type="transmembrane region" description="Helical" evidence="1">
    <location>
        <begin position="129"/>
        <end position="146"/>
    </location>
</feature>